<accession>A0A9Q4C6V9</accession>
<proteinExistence type="predicted"/>
<organism evidence="1 2">
    <name type="scientific">Halorutilus salinus</name>
    <dbReference type="NCBI Taxonomy" id="2487751"/>
    <lineage>
        <taxon>Archaea</taxon>
        <taxon>Methanobacteriati</taxon>
        <taxon>Methanobacteriota</taxon>
        <taxon>Stenosarchaea group</taxon>
        <taxon>Halobacteria</taxon>
        <taxon>Halorutilales</taxon>
        <taxon>Halorutilaceae</taxon>
        <taxon>Halorutilus</taxon>
    </lineage>
</organism>
<dbReference type="Proteomes" id="UP001149411">
    <property type="component" value="Unassembled WGS sequence"/>
</dbReference>
<reference evidence="1" key="1">
    <citation type="submission" date="2022-09" db="EMBL/GenBank/DDBJ databases">
        <title>Haloadaptaus new haloarchaeum isolated from saline soil.</title>
        <authorList>
            <person name="Duran-Viseras A."/>
            <person name="Sanchez-Porro C."/>
            <person name="Ventosa A."/>
        </authorList>
    </citation>
    <scope>NUCLEOTIDE SEQUENCE</scope>
    <source>
        <strain evidence="1">F3-133</strain>
    </source>
</reference>
<dbReference type="RefSeq" id="WP_266088823.1">
    <property type="nucleotide sequence ID" value="NZ_RKLV01000016.1"/>
</dbReference>
<evidence type="ECO:0000313" key="2">
    <source>
        <dbReference type="Proteomes" id="UP001149411"/>
    </source>
</evidence>
<sequence length="150" mass="16503">MAQKELIDRLVVEEYRDFAQDPLGYTADRDDCVERLVNDGAMESGAEEAWEGFEKRYLVHDGGGLTLSAHGVDRAEALGETVYLDESVRTGIIDAVGSHETGVTLSSVADETGVEEKKLLHNLWILRRRGVVETRTDVSGDGRSVVLNEP</sequence>
<gene>
    <name evidence="1" type="ORF">EGH25_11740</name>
</gene>
<dbReference type="AlphaFoldDB" id="A0A9Q4C6V9"/>
<keyword evidence="2" id="KW-1185">Reference proteome</keyword>
<dbReference type="EMBL" id="RKLV01000016">
    <property type="protein sequence ID" value="MCX2820019.1"/>
    <property type="molecule type" value="Genomic_DNA"/>
</dbReference>
<evidence type="ECO:0000313" key="1">
    <source>
        <dbReference type="EMBL" id="MCX2820019.1"/>
    </source>
</evidence>
<comment type="caution">
    <text evidence="1">The sequence shown here is derived from an EMBL/GenBank/DDBJ whole genome shotgun (WGS) entry which is preliminary data.</text>
</comment>
<name>A0A9Q4C6V9_9EURY</name>
<protein>
    <submittedName>
        <fullName evidence="1">Uncharacterized protein</fullName>
    </submittedName>
</protein>